<evidence type="ECO:0000313" key="2">
    <source>
        <dbReference type="Proteomes" id="UP000306145"/>
    </source>
</evidence>
<gene>
    <name evidence="1" type="ORF">FHG89_02920</name>
</gene>
<dbReference type="Proteomes" id="UP000306145">
    <property type="component" value="Unassembled WGS sequence"/>
</dbReference>
<reference evidence="1 2" key="1">
    <citation type="submission" date="2019-06" db="EMBL/GenBank/DDBJ databases">
        <title>Micromonospora ordensis sp. nov., isolated from deep marine sediment.</title>
        <authorList>
            <person name="Veyisoglu A."/>
            <person name="Carro L."/>
            <person name="Klenk H.-P."/>
            <person name="Sahin N."/>
        </authorList>
    </citation>
    <scope>NUCLEOTIDE SEQUENCE [LARGE SCALE GENOMIC DNA]</scope>
    <source>
        <strain evidence="1 2">S2509</strain>
    </source>
</reference>
<dbReference type="EMBL" id="VDFY01000078">
    <property type="protein sequence ID" value="TNH31334.1"/>
    <property type="molecule type" value="Genomic_DNA"/>
</dbReference>
<name>A0A5C4QZB5_9ACTN</name>
<keyword evidence="2" id="KW-1185">Reference proteome</keyword>
<dbReference type="AlphaFoldDB" id="A0A5C4QZB5"/>
<evidence type="ECO:0000313" key="1">
    <source>
        <dbReference type="EMBL" id="TNH31334.1"/>
    </source>
</evidence>
<dbReference type="OrthoDB" id="3397569at2"/>
<dbReference type="RefSeq" id="WP_139582546.1">
    <property type="nucleotide sequence ID" value="NZ_VDFY01000078.1"/>
</dbReference>
<proteinExistence type="predicted"/>
<accession>A0A5C4QZB5</accession>
<sequence>MSDKKLCESAKKAGDEMKAALIDMVKTGEPSAADYRKILTGLDRELTRVASAGAGNSKVAAALRRFGDEAAKAAAAPDPASAADNPTFEKAGANITTACKAAGVTVNF</sequence>
<comment type="caution">
    <text evidence="1">The sequence shown here is derived from an EMBL/GenBank/DDBJ whole genome shotgun (WGS) entry which is preliminary data.</text>
</comment>
<organism evidence="1 2">
    <name type="scientific">Micromonospora orduensis</name>
    <dbReference type="NCBI Taxonomy" id="1420891"/>
    <lineage>
        <taxon>Bacteria</taxon>
        <taxon>Bacillati</taxon>
        <taxon>Actinomycetota</taxon>
        <taxon>Actinomycetes</taxon>
        <taxon>Micromonosporales</taxon>
        <taxon>Micromonosporaceae</taxon>
        <taxon>Micromonospora</taxon>
    </lineage>
</organism>
<protein>
    <submittedName>
        <fullName evidence="1">Uncharacterized protein</fullName>
    </submittedName>
</protein>